<organism evidence="1 2">
    <name type="scientific">Alteromonas mediterranea</name>
    <dbReference type="NCBI Taxonomy" id="314275"/>
    <lineage>
        <taxon>Bacteria</taxon>
        <taxon>Pseudomonadati</taxon>
        <taxon>Pseudomonadota</taxon>
        <taxon>Gammaproteobacteria</taxon>
        <taxon>Alteromonadales</taxon>
        <taxon>Alteromonadaceae</taxon>
        <taxon>Alteromonas/Salinimonas group</taxon>
        <taxon>Alteromonas</taxon>
    </lineage>
</organism>
<dbReference type="Proteomes" id="UP000061468">
    <property type="component" value="Chromosome"/>
</dbReference>
<evidence type="ECO:0000313" key="2">
    <source>
        <dbReference type="Proteomes" id="UP000061468"/>
    </source>
</evidence>
<dbReference type="EMBL" id="CP013928">
    <property type="protein sequence ID" value="AMJ78321.1"/>
    <property type="molecule type" value="Genomic_DNA"/>
</dbReference>
<gene>
    <name evidence="1" type="ORF">AV942_08475</name>
</gene>
<proteinExistence type="predicted"/>
<dbReference type="RefSeq" id="WP_015066955.1">
    <property type="nucleotide sequence ID" value="NZ_CP013928.1"/>
</dbReference>
<dbReference type="AlphaFoldDB" id="A0AAC9F732"/>
<reference evidence="1 2" key="1">
    <citation type="submission" date="2015-12" db="EMBL/GenBank/DDBJ databases">
        <title>Intraspecies pangenome expansion in the marine bacterium Alteromonas.</title>
        <authorList>
            <person name="Lopez-Perez M."/>
            <person name="Rodriguez-Valera F."/>
        </authorList>
    </citation>
    <scope>NUCLEOTIDE SEQUENCE [LARGE SCALE GENOMIC DNA]</scope>
    <source>
        <strain evidence="1 2">UM8</strain>
    </source>
</reference>
<sequence length="129" mass="14785">MNAADLKAGDKYEMAWPFHFEQLTSNSSFGWGVDDYWVGGCKVDVEQHSEWESERFFTAHGEGKVIYEILSIAEMPGRYMDRVIFKRSTIDPDGDTANSGEIKMLTVRKFIKDITSRTPFPVDYELEAT</sequence>
<name>A0AAC9F732_9ALTE</name>
<protein>
    <submittedName>
        <fullName evidence="1">Uncharacterized protein</fullName>
    </submittedName>
</protein>
<evidence type="ECO:0000313" key="1">
    <source>
        <dbReference type="EMBL" id="AMJ78321.1"/>
    </source>
</evidence>
<accession>A0AAC9F732</accession>